<evidence type="ECO:0000313" key="5">
    <source>
        <dbReference type="Proteomes" id="UP000241454"/>
    </source>
</evidence>
<evidence type="ECO:0000256" key="1">
    <source>
        <dbReference type="ARBA" id="ARBA00022676"/>
    </source>
</evidence>
<dbReference type="Gene3D" id="3.90.550.10">
    <property type="entry name" value="Spore Coat Polysaccharide Biosynthesis Protein SpsA, Chain A"/>
    <property type="match status" value="1"/>
</dbReference>
<reference evidence="4 5" key="1">
    <citation type="submission" date="2018-03" db="EMBL/GenBank/DDBJ databases">
        <authorList>
            <person name="Keele B.F."/>
        </authorList>
    </citation>
    <scope>NUCLEOTIDE SEQUENCE [LARGE SCALE GENOMIC DNA]</scope>
    <source>
        <strain evidence="4 5">1-11</strain>
    </source>
</reference>
<dbReference type="Proteomes" id="UP000241454">
    <property type="component" value="Chromosome"/>
</dbReference>
<name>A0A2R4G4P8_BIFAD</name>
<dbReference type="EMBL" id="CP028341">
    <property type="protein sequence ID" value="AVT45825.1"/>
    <property type="molecule type" value="Genomic_DNA"/>
</dbReference>
<accession>A0A2R4G4P8</accession>
<keyword evidence="1" id="KW-0328">Glycosyltransferase</keyword>
<dbReference type="PANTHER" id="PTHR22916">
    <property type="entry name" value="GLYCOSYLTRANSFERASE"/>
    <property type="match status" value="1"/>
</dbReference>
<protein>
    <submittedName>
        <fullName evidence="4">Glycosyl transferase family 2</fullName>
    </submittedName>
</protein>
<proteinExistence type="predicted"/>
<dbReference type="GO" id="GO:0016757">
    <property type="term" value="F:glycosyltransferase activity"/>
    <property type="evidence" value="ECO:0007669"/>
    <property type="project" value="UniProtKB-KW"/>
</dbReference>
<sequence length="320" mass="36608">MSEQPLISIIVPVYNVEQSLDRCVHSIVAQTYRHLEIILVDDGSPDDCPRLCDAWAGQDDRIRVIHKPNGGLSDARNAGLDAMRGDFIAFVDSDDYVEPDYVNRLYAGISGADMSVCAIICEDSNGKARQGSEPITDERIAVPSEEYLRHALLDWRLVVAWNKLYAASIWNQLRFPVGRIHEDEYVLHQVVDQCMSINVLPDELYHYVSTDSSITHSGFSIRNLDRLEALARRLEYCISKNYRQCAALTFDKFIEDLDFASGVDWSDRKIHARLGEIFRQLRRVPLSAGAFLPFKRRMQFLGLWFAPFLTEWVLKKAKHL</sequence>
<organism evidence="4 5">
    <name type="scientific">Bifidobacterium adolescentis</name>
    <dbReference type="NCBI Taxonomy" id="1680"/>
    <lineage>
        <taxon>Bacteria</taxon>
        <taxon>Bacillati</taxon>
        <taxon>Actinomycetota</taxon>
        <taxon>Actinomycetes</taxon>
        <taxon>Bifidobacteriales</taxon>
        <taxon>Bifidobacteriaceae</taxon>
        <taxon>Bifidobacterium</taxon>
    </lineage>
</organism>
<dbReference type="Pfam" id="PF00535">
    <property type="entry name" value="Glycos_transf_2"/>
    <property type="match status" value="1"/>
</dbReference>
<dbReference type="CDD" id="cd00761">
    <property type="entry name" value="Glyco_tranf_GTA_type"/>
    <property type="match status" value="1"/>
</dbReference>
<feature type="domain" description="Glycosyltransferase 2-like" evidence="3">
    <location>
        <begin position="8"/>
        <end position="133"/>
    </location>
</feature>
<evidence type="ECO:0000259" key="3">
    <source>
        <dbReference type="Pfam" id="PF00535"/>
    </source>
</evidence>
<dbReference type="InterPro" id="IPR029044">
    <property type="entry name" value="Nucleotide-diphossugar_trans"/>
</dbReference>
<dbReference type="SUPFAM" id="SSF53448">
    <property type="entry name" value="Nucleotide-diphospho-sugar transferases"/>
    <property type="match status" value="1"/>
</dbReference>
<dbReference type="InterPro" id="IPR001173">
    <property type="entry name" value="Glyco_trans_2-like"/>
</dbReference>
<gene>
    <name evidence="4" type="ORF">C8077_07930</name>
</gene>
<dbReference type="PANTHER" id="PTHR22916:SF51">
    <property type="entry name" value="GLYCOSYLTRANSFERASE EPSH-RELATED"/>
    <property type="match status" value="1"/>
</dbReference>
<evidence type="ECO:0000313" key="4">
    <source>
        <dbReference type="EMBL" id="AVT45825.1"/>
    </source>
</evidence>
<dbReference type="RefSeq" id="WP_107646467.1">
    <property type="nucleotide sequence ID" value="NZ_CP028341.1"/>
</dbReference>
<evidence type="ECO:0000256" key="2">
    <source>
        <dbReference type="ARBA" id="ARBA00022679"/>
    </source>
</evidence>
<dbReference type="AlphaFoldDB" id="A0A2R4G4P8"/>
<keyword evidence="2 4" id="KW-0808">Transferase</keyword>